<dbReference type="InterPro" id="IPR053710">
    <property type="entry name" value="Arylamine_NAT_domain_sf"/>
</dbReference>
<organism evidence="2 3">
    <name type="scientific">Marasmius oreades</name>
    <name type="common">fairy-ring Marasmius</name>
    <dbReference type="NCBI Taxonomy" id="181124"/>
    <lineage>
        <taxon>Eukaryota</taxon>
        <taxon>Fungi</taxon>
        <taxon>Dikarya</taxon>
        <taxon>Basidiomycota</taxon>
        <taxon>Agaricomycotina</taxon>
        <taxon>Agaricomycetes</taxon>
        <taxon>Agaricomycetidae</taxon>
        <taxon>Agaricales</taxon>
        <taxon>Marasmiineae</taxon>
        <taxon>Marasmiaceae</taxon>
        <taxon>Marasmius</taxon>
    </lineage>
</organism>
<evidence type="ECO:0008006" key="4">
    <source>
        <dbReference type="Google" id="ProtNLM"/>
    </source>
</evidence>
<dbReference type="InterPro" id="IPR001447">
    <property type="entry name" value="Arylamine_N-AcTrfase"/>
</dbReference>
<dbReference type="PANTHER" id="PTHR11786:SF0">
    <property type="entry name" value="ARYLAMINE N-ACETYLTRANSFERASE 4-RELATED"/>
    <property type="match status" value="1"/>
</dbReference>
<name>A0A9P7S4J4_9AGAR</name>
<keyword evidence="3" id="KW-1185">Reference proteome</keyword>
<reference evidence="2" key="1">
    <citation type="journal article" date="2021" name="Genome Biol. Evol.">
        <title>The assembled and annotated genome of the fairy-ring fungus Marasmius oreades.</title>
        <authorList>
            <person name="Hiltunen M."/>
            <person name="Ament-Velasquez S.L."/>
            <person name="Johannesson H."/>
        </authorList>
    </citation>
    <scope>NUCLEOTIDE SEQUENCE</scope>
    <source>
        <strain evidence="2">03SP1</strain>
    </source>
</reference>
<evidence type="ECO:0000256" key="1">
    <source>
        <dbReference type="ARBA" id="ARBA00006547"/>
    </source>
</evidence>
<dbReference type="Gene3D" id="3.30.2140.20">
    <property type="match status" value="1"/>
</dbReference>
<dbReference type="GO" id="GO:0016407">
    <property type="term" value="F:acetyltransferase activity"/>
    <property type="evidence" value="ECO:0007669"/>
    <property type="project" value="InterPro"/>
</dbReference>
<evidence type="ECO:0000313" key="3">
    <source>
        <dbReference type="Proteomes" id="UP001049176"/>
    </source>
</evidence>
<dbReference type="SUPFAM" id="SSF54001">
    <property type="entry name" value="Cysteine proteinases"/>
    <property type="match status" value="1"/>
</dbReference>
<dbReference type="InterPro" id="IPR038765">
    <property type="entry name" value="Papain-like_cys_pep_sf"/>
</dbReference>
<proteinExistence type="inferred from homology"/>
<gene>
    <name evidence="2" type="ORF">E1B28_006084</name>
</gene>
<accession>A0A9P7S4J4</accession>
<sequence>MTGILSDGRWIKKMPSPYSKSQVLKWLACIDYDVTPSVEASVVNDTFPANLDNLTIIQRLHLLGIKFENTQMHYSPEHTMDVEAQPVFQRLVMDRKGSYCFGKTGLLSGMLRGLGYRVLPVQGRVNQNYMKLGVPPDFTPTTHMVLLVQPISNSNTTYMVDVGFGGSCPVRPMLLTEGDPVMGTTPTEKHRLRKGSLPDSCLDDPVQSVWKLECLHTKEGNGTAMADESQWKWLYAFDEVERFAQDVVCSSHWVATYGRGTIFADNVLCIKHYWLDEEQLTKPNEQRWIGSLSLMGKIIRRHSGPRGEVVKELKSEEERVEAIKEYFGVDVGSVNIQYIQGRTAALGH</sequence>
<dbReference type="Proteomes" id="UP001049176">
    <property type="component" value="Chromosome 3"/>
</dbReference>
<dbReference type="PANTHER" id="PTHR11786">
    <property type="entry name" value="N-HYDROXYARYLAMINE O-ACETYLTRANSFERASE"/>
    <property type="match status" value="1"/>
</dbReference>
<dbReference type="GeneID" id="66075160"/>
<dbReference type="OrthoDB" id="10260017at2759"/>
<dbReference type="Pfam" id="PF00797">
    <property type="entry name" value="Acetyltransf_2"/>
    <property type="match status" value="1"/>
</dbReference>
<comment type="caution">
    <text evidence="2">The sequence shown here is derived from an EMBL/GenBank/DDBJ whole genome shotgun (WGS) entry which is preliminary data.</text>
</comment>
<dbReference type="AlphaFoldDB" id="A0A9P7S4J4"/>
<dbReference type="RefSeq" id="XP_043011789.1">
    <property type="nucleotide sequence ID" value="XM_043150699.1"/>
</dbReference>
<protein>
    <recommendedName>
        <fullName evidence="4">Arylamine N-acetyltransferase</fullName>
    </recommendedName>
</protein>
<evidence type="ECO:0000313" key="2">
    <source>
        <dbReference type="EMBL" id="KAG7095319.1"/>
    </source>
</evidence>
<comment type="similarity">
    <text evidence="1">Belongs to the arylamine N-acetyltransferase family.</text>
</comment>
<dbReference type="EMBL" id="CM032183">
    <property type="protein sequence ID" value="KAG7095319.1"/>
    <property type="molecule type" value="Genomic_DNA"/>
</dbReference>
<dbReference type="KEGG" id="more:E1B28_006084"/>